<name>A0A075AUM6_ROZAC</name>
<evidence type="ECO:0000313" key="1">
    <source>
        <dbReference type="EMBL" id="EPZ33865.1"/>
    </source>
</evidence>
<evidence type="ECO:0000313" key="2">
    <source>
        <dbReference type="Proteomes" id="UP000030755"/>
    </source>
</evidence>
<dbReference type="AlphaFoldDB" id="A0A075AUM6"/>
<accession>A0A075AUM6</accession>
<dbReference type="Proteomes" id="UP000030755">
    <property type="component" value="Unassembled WGS sequence"/>
</dbReference>
<keyword evidence="2" id="KW-1185">Reference proteome</keyword>
<proteinExistence type="predicted"/>
<sequence>MARAQKSGYCNPVNYSYETSLAQTKYINTFSYHAAIIQHKYDSLTFDRETLKNTIRNSGYKHCILQTKIIRRAKSLSNKKLVEFQKNTENGVRHKVMFKQGLIDENRETCTDPSKLYPCKSCLSLKKHCDSYCDPPDRIQYRQLIYPGRRNKKAK</sequence>
<protein>
    <submittedName>
        <fullName evidence="1">Uncharacterized protein</fullName>
    </submittedName>
</protein>
<reference evidence="1 2" key="1">
    <citation type="journal article" date="2013" name="Curr. Biol.">
        <title>Shared signatures of parasitism and phylogenomics unite Cryptomycota and microsporidia.</title>
        <authorList>
            <person name="James T.Y."/>
            <person name="Pelin A."/>
            <person name="Bonen L."/>
            <person name="Ahrendt S."/>
            <person name="Sain D."/>
            <person name="Corradi N."/>
            <person name="Stajich J.E."/>
        </authorList>
    </citation>
    <scope>NUCLEOTIDE SEQUENCE [LARGE SCALE GENOMIC DNA]</scope>
    <source>
        <strain evidence="1 2">CSF55</strain>
    </source>
</reference>
<organism evidence="1 2">
    <name type="scientific">Rozella allomycis (strain CSF55)</name>
    <dbReference type="NCBI Taxonomy" id="988480"/>
    <lineage>
        <taxon>Eukaryota</taxon>
        <taxon>Fungi</taxon>
        <taxon>Fungi incertae sedis</taxon>
        <taxon>Cryptomycota</taxon>
        <taxon>Cryptomycota incertae sedis</taxon>
        <taxon>Rozella</taxon>
    </lineage>
</organism>
<dbReference type="HOGENOM" id="CLU_1696499_0_0_1"/>
<dbReference type="EMBL" id="KE561025">
    <property type="protein sequence ID" value="EPZ33865.1"/>
    <property type="molecule type" value="Genomic_DNA"/>
</dbReference>
<gene>
    <name evidence="1" type="ORF">O9G_003973</name>
</gene>